<feature type="coiled-coil region" evidence="1">
    <location>
        <begin position="376"/>
        <end position="413"/>
    </location>
</feature>
<keyword evidence="3" id="KW-1185">Reference proteome</keyword>
<evidence type="ECO:0000313" key="2">
    <source>
        <dbReference type="EMBL" id="CAG9311382.1"/>
    </source>
</evidence>
<keyword evidence="1" id="KW-0175">Coiled coil</keyword>
<protein>
    <submittedName>
        <fullName evidence="2">Uncharacterized protein</fullName>
    </submittedName>
</protein>
<sequence>MNKHSRGYDLESELGPAHIDSGMLIKATQRLSLYCKTPINFEICEFQPSIPLAGDLGPDIYSIISSEYHLSDIKLNVPETLIITAELKSPVLIYTNDFGVIKVFSKFNAMSKFVWMVEKQCENQEGPKFLHKTNKGVTICCNSKQAVRSWVLCKEPYHMLQRYIVSDSIVPEKLRVHWSLGEKTDYFKINRKGTIDIDALSNVNTPIIKYEKPRKSRIRKKQDTNHFAYAARMHKTSFSPSFPNKPTLLDFHKSFVTSPKNPLLSTQDLSSRYLVKSSSTSEIQISRISSVPEIESMILVIAKLTEKKSTKPKDEVLVELTVDFIKNKTGKWHFLKCKAHKFDYFSRIRNININTSKILARSRTASPFQLHKLDVKSEHKCVIENVEKRLDNLKTKTKNLARASLNIEETQNNIKNEYLWIKTASIPGEVPILHSGISKLGGNCIYRNPSPAKDLDKSMTSIKFSEQLNKIAEIYDSTRQQARITREERRKQRKITLVEKKNLESLIAQIFEISSQDNETGFSIRTDEIHSINMFRVIFSYCLNSYSPLLKNLIIQSHKFTTSQLHRIFAIIRKVTKECFSEEDFELFNERLSKIFSQLTENVQH</sequence>
<dbReference type="AlphaFoldDB" id="A0AAU9ID61"/>
<gene>
    <name evidence="2" type="ORF">BSTOLATCC_MIC3672</name>
</gene>
<name>A0AAU9ID61_9CILI</name>
<dbReference type="Proteomes" id="UP001162131">
    <property type="component" value="Unassembled WGS sequence"/>
</dbReference>
<evidence type="ECO:0000313" key="3">
    <source>
        <dbReference type="Proteomes" id="UP001162131"/>
    </source>
</evidence>
<evidence type="ECO:0000256" key="1">
    <source>
        <dbReference type="SAM" id="Coils"/>
    </source>
</evidence>
<dbReference type="EMBL" id="CAJZBQ010000004">
    <property type="protein sequence ID" value="CAG9311382.1"/>
    <property type="molecule type" value="Genomic_DNA"/>
</dbReference>
<organism evidence="2 3">
    <name type="scientific">Blepharisma stoltei</name>
    <dbReference type="NCBI Taxonomy" id="1481888"/>
    <lineage>
        <taxon>Eukaryota</taxon>
        <taxon>Sar</taxon>
        <taxon>Alveolata</taxon>
        <taxon>Ciliophora</taxon>
        <taxon>Postciliodesmatophora</taxon>
        <taxon>Heterotrichea</taxon>
        <taxon>Heterotrichida</taxon>
        <taxon>Blepharismidae</taxon>
        <taxon>Blepharisma</taxon>
    </lineage>
</organism>
<comment type="caution">
    <text evidence="2">The sequence shown here is derived from an EMBL/GenBank/DDBJ whole genome shotgun (WGS) entry which is preliminary data.</text>
</comment>
<accession>A0AAU9ID61</accession>
<proteinExistence type="predicted"/>
<reference evidence="2" key="1">
    <citation type="submission" date="2021-09" db="EMBL/GenBank/DDBJ databases">
        <authorList>
            <consortium name="AG Swart"/>
            <person name="Singh M."/>
            <person name="Singh A."/>
            <person name="Seah K."/>
            <person name="Emmerich C."/>
        </authorList>
    </citation>
    <scope>NUCLEOTIDE SEQUENCE</scope>
    <source>
        <strain evidence="2">ATCC30299</strain>
    </source>
</reference>